<keyword evidence="1" id="KW-0812">Transmembrane</keyword>
<evidence type="ECO:0000259" key="2">
    <source>
        <dbReference type="Pfam" id="PF03703"/>
    </source>
</evidence>
<keyword evidence="1" id="KW-0472">Membrane</keyword>
<sequence>MNYPLLAHKMPERIKKVWLWTWLVETIVALLLGGVAFLIYHFIWHNQWLFYGLLVYLTVVIVKSIVDLVLIPYRYTFHRYELASEDLAFQEGFIFRSTTYVPLNRIQHIETEQGPFLRHENLMELVIHTAATKHKILGLDVDEAQQLRAQIIEMVRQAKEDV</sequence>
<feature type="domain" description="YdbS-like PH" evidence="2">
    <location>
        <begin position="75"/>
        <end position="151"/>
    </location>
</feature>
<dbReference type="Pfam" id="PF03703">
    <property type="entry name" value="bPH_2"/>
    <property type="match status" value="1"/>
</dbReference>
<feature type="transmembrane region" description="Helical" evidence="1">
    <location>
        <begin position="49"/>
        <end position="71"/>
    </location>
</feature>
<proteinExistence type="predicted"/>
<accession>A0A1Y4QZP3</accession>
<dbReference type="AlphaFoldDB" id="A0A1Y4QZP3"/>
<organism evidence="3 4">
    <name type="scientific">Enterococcus cecorum</name>
    <dbReference type="NCBI Taxonomy" id="44008"/>
    <lineage>
        <taxon>Bacteria</taxon>
        <taxon>Bacillati</taxon>
        <taxon>Bacillota</taxon>
        <taxon>Bacilli</taxon>
        <taxon>Lactobacillales</taxon>
        <taxon>Enterococcaceae</taxon>
        <taxon>Enterococcus</taxon>
    </lineage>
</organism>
<comment type="caution">
    <text evidence="3">The sequence shown here is derived from an EMBL/GenBank/DDBJ whole genome shotgun (WGS) entry which is preliminary data.</text>
</comment>
<name>A0A1Y4QZP3_9ENTE</name>
<dbReference type="RefSeq" id="WP_016250745.1">
    <property type="nucleotide sequence ID" value="NZ_CP144502.1"/>
</dbReference>
<dbReference type="GeneID" id="60872633"/>
<evidence type="ECO:0000313" key="4">
    <source>
        <dbReference type="Proteomes" id="UP000196074"/>
    </source>
</evidence>
<gene>
    <name evidence="3" type="ORF">B5E88_04800</name>
</gene>
<dbReference type="PANTHER" id="PTHR34473">
    <property type="entry name" value="UPF0699 TRANSMEMBRANE PROTEIN YDBS"/>
    <property type="match status" value="1"/>
</dbReference>
<protein>
    <recommendedName>
        <fullName evidence="2">YdbS-like PH domain-containing protein</fullName>
    </recommendedName>
</protein>
<evidence type="ECO:0000313" key="3">
    <source>
        <dbReference type="EMBL" id="OUQ10757.1"/>
    </source>
</evidence>
<dbReference type="EMBL" id="NFLC01000007">
    <property type="protein sequence ID" value="OUQ10757.1"/>
    <property type="molecule type" value="Genomic_DNA"/>
</dbReference>
<keyword evidence="1" id="KW-1133">Transmembrane helix</keyword>
<feature type="transmembrane region" description="Helical" evidence="1">
    <location>
        <begin position="20"/>
        <end position="43"/>
    </location>
</feature>
<reference evidence="4" key="1">
    <citation type="submission" date="2017-04" db="EMBL/GenBank/DDBJ databases">
        <title>Function of individual gut microbiota members based on whole genome sequencing of pure cultures obtained from chicken caecum.</title>
        <authorList>
            <person name="Medvecky M."/>
            <person name="Cejkova D."/>
            <person name="Polansky O."/>
            <person name="Karasova D."/>
            <person name="Kubasova T."/>
            <person name="Cizek A."/>
            <person name="Rychlik I."/>
        </authorList>
    </citation>
    <scope>NUCLEOTIDE SEQUENCE [LARGE SCALE GENOMIC DNA]</scope>
    <source>
        <strain evidence="4">An144</strain>
    </source>
</reference>
<dbReference type="Proteomes" id="UP000196074">
    <property type="component" value="Unassembled WGS sequence"/>
</dbReference>
<dbReference type="InterPro" id="IPR005182">
    <property type="entry name" value="YdbS-like_PH"/>
</dbReference>
<dbReference type="PANTHER" id="PTHR34473:SF2">
    <property type="entry name" value="UPF0699 TRANSMEMBRANE PROTEIN YDBT"/>
    <property type="match status" value="1"/>
</dbReference>
<evidence type="ECO:0000256" key="1">
    <source>
        <dbReference type="SAM" id="Phobius"/>
    </source>
</evidence>